<comment type="similarity">
    <text evidence="2">Belongs to the amino acid-polyamine-organocation (APC) superfamily. Amino acid transporter (AAT) (TC 2.A.3.1) family.</text>
</comment>
<keyword evidence="7" id="KW-0029">Amino-acid transport</keyword>
<protein>
    <submittedName>
        <fullName evidence="12">Aromatic amino acid transporter</fullName>
    </submittedName>
</protein>
<keyword evidence="9 10" id="KW-0472">Membrane</keyword>
<reference evidence="12 13" key="1">
    <citation type="submission" date="2014-08" db="EMBL/GenBank/DDBJ databases">
        <title>Complete genome sequence of Corynebacterium phocae M408/89/1(T)(=DSM 44612(T)), isolated from the common seal (Phoca vitulina).</title>
        <authorList>
            <person name="Ruckert C."/>
            <person name="Albersmeier A."/>
            <person name="Winkler A."/>
            <person name="Kalinowski J."/>
        </authorList>
    </citation>
    <scope>NUCLEOTIDE SEQUENCE [LARGE SCALE GENOMIC DNA]</scope>
    <source>
        <strain evidence="12 13">M408/89/1</strain>
    </source>
</reference>
<keyword evidence="6 10" id="KW-0812">Transmembrane</keyword>
<dbReference type="GO" id="GO:0005886">
    <property type="term" value="C:plasma membrane"/>
    <property type="evidence" value="ECO:0007669"/>
    <property type="project" value="UniProtKB-SubCell"/>
</dbReference>
<evidence type="ECO:0000256" key="2">
    <source>
        <dbReference type="ARBA" id="ARBA00008583"/>
    </source>
</evidence>
<evidence type="ECO:0000256" key="3">
    <source>
        <dbReference type="ARBA" id="ARBA00022448"/>
    </source>
</evidence>
<proteinExistence type="inferred from homology"/>
<organism evidence="12 13">
    <name type="scientific">Corynebacterium phocae</name>
    <dbReference type="NCBI Taxonomy" id="161895"/>
    <lineage>
        <taxon>Bacteria</taxon>
        <taxon>Bacillati</taxon>
        <taxon>Actinomycetota</taxon>
        <taxon>Actinomycetes</taxon>
        <taxon>Mycobacteriales</taxon>
        <taxon>Corynebacteriaceae</taxon>
        <taxon>Corynebacterium</taxon>
    </lineage>
</organism>
<dbReference type="PANTHER" id="PTHR43495">
    <property type="entry name" value="GABA PERMEASE"/>
    <property type="match status" value="1"/>
</dbReference>
<feature type="transmembrane region" description="Helical" evidence="10">
    <location>
        <begin position="275"/>
        <end position="296"/>
    </location>
</feature>
<feature type="domain" description="Amino acid permease/ SLC12A" evidence="11">
    <location>
        <begin position="15"/>
        <end position="445"/>
    </location>
</feature>
<dbReference type="PANTHER" id="PTHR43495:SF4">
    <property type="entry name" value="AROMATIC AMINO ACID TRANSPORT PROTEIN AROP"/>
    <property type="match status" value="1"/>
</dbReference>
<dbReference type="InterPro" id="IPR004840">
    <property type="entry name" value="Amino_acid_permease_CS"/>
</dbReference>
<evidence type="ECO:0000256" key="6">
    <source>
        <dbReference type="ARBA" id="ARBA00022692"/>
    </source>
</evidence>
<keyword evidence="3" id="KW-0813">Transport</keyword>
<dbReference type="PIRSF" id="PIRSF006060">
    <property type="entry name" value="AA_transporter"/>
    <property type="match status" value="1"/>
</dbReference>
<feature type="transmembrane region" description="Helical" evidence="10">
    <location>
        <begin position="422"/>
        <end position="442"/>
    </location>
</feature>
<evidence type="ECO:0000256" key="9">
    <source>
        <dbReference type="ARBA" id="ARBA00023136"/>
    </source>
</evidence>
<feature type="transmembrane region" description="Helical" evidence="10">
    <location>
        <begin position="43"/>
        <end position="62"/>
    </location>
</feature>
<evidence type="ECO:0000256" key="5">
    <source>
        <dbReference type="ARBA" id="ARBA00022519"/>
    </source>
</evidence>
<comment type="subcellular location">
    <subcellularLocation>
        <location evidence="1">Cell inner membrane</location>
        <topology evidence="1">Multi-pass membrane protein</topology>
    </subcellularLocation>
</comment>
<keyword evidence="13" id="KW-1185">Reference proteome</keyword>
<evidence type="ECO:0000256" key="1">
    <source>
        <dbReference type="ARBA" id="ARBA00004429"/>
    </source>
</evidence>
<evidence type="ECO:0000313" key="13">
    <source>
        <dbReference type="Proteomes" id="UP000185491"/>
    </source>
</evidence>
<dbReference type="EMBL" id="CP009249">
    <property type="protein sequence ID" value="APT93817.1"/>
    <property type="molecule type" value="Genomic_DNA"/>
</dbReference>
<feature type="transmembrane region" description="Helical" evidence="10">
    <location>
        <begin position="194"/>
        <end position="216"/>
    </location>
</feature>
<dbReference type="Pfam" id="PF00324">
    <property type="entry name" value="AA_permease"/>
    <property type="match status" value="1"/>
</dbReference>
<feature type="transmembrane region" description="Helical" evidence="10">
    <location>
        <begin position="124"/>
        <end position="146"/>
    </location>
</feature>
<feature type="transmembrane region" description="Helical" evidence="10">
    <location>
        <begin position="332"/>
        <end position="350"/>
    </location>
</feature>
<dbReference type="KEGG" id="cpho:CPHO_12130"/>
<evidence type="ECO:0000259" key="11">
    <source>
        <dbReference type="Pfam" id="PF00324"/>
    </source>
</evidence>
<dbReference type="Gene3D" id="1.20.1740.10">
    <property type="entry name" value="Amino acid/polyamine transporter I"/>
    <property type="match status" value="1"/>
</dbReference>
<dbReference type="PROSITE" id="PS00218">
    <property type="entry name" value="AMINO_ACID_PERMEASE_1"/>
    <property type="match status" value="1"/>
</dbReference>
<dbReference type="Proteomes" id="UP000185491">
    <property type="component" value="Chromosome"/>
</dbReference>
<dbReference type="InterPro" id="IPR004841">
    <property type="entry name" value="AA-permease/SLC12A_dom"/>
</dbReference>
<evidence type="ECO:0000256" key="8">
    <source>
        <dbReference type="ARBA" id="ARBA00022989"/>
    </source>
</evidence>
<dbReference type="FunFam" id="1.20.1740.10:FF:000001">
    <property type="entry name" value="Amino acid permease"/>
    <property type="match status" value="1"/>
</dbReference>
<dbReference type="STRING" id="161895.CPHO_12130"/>
<feature type="transmembrane region" description="Helical" evidence="10">
    <location>
        <begin position="82"/>
        <end position="104"/>
    </location>
</feature>
<gene>
    <name evidence="12" type="ORF">CPHO_12130</name>
</gene>
<accession>A0A1L7D6X1</accession>
<dbReference type="GO" id="GO:0006865">
    <property type="term" value="P:amino acid transport"/>
    <property type="evidence" value="ECO:0007669"/>
    <property type="project" value="UniProtKB-KW"/>
</dbReference>
<sequence>MEIDEGLQRKMKSRHLQMIAFGSSIGTGLFLGSGAAIQQAGPAVILSFAIAGFVIYLMMRMLGEMAVEHPVSGSFSAYARTYIGPLAGFITGWNWWFTTIVVGMLELTAAGTIMDFWYPDLPHWITALVTLVLVMVLNLVHVGAFAETEFWLSFLKIAALILMIVVGIAIVLGMTPEPALGLSNITEHGGFFPMGTYGILISLVAVLFAFGGIESIGTAAGEAEDPAETLPRAINSVIWRILVFYIGGISIIVLLSPWEHMDTATSPFVRTLTTLGITSAATGLNIIILVAAMSVFNTMTFSGSRMLRDLALGGQAPNLFTATNAKGVPVRALLFNCLLMGSAVLLNYLFEGRILIILIAIIVGAEIISWSSIVISHLKFRKLMKTQGHEPSYRAPLYPLANYFCLAFFAMIVVLMTRLADYQQAAIALPLWVLALVALWFVRKAAGRRAKA</sequence>
<keyword evidence="8 10" id="KW-1133">Transmembrane helix</keyword>
<feature type="transmembrane region" description="Helical" evidence="10">
    <location>
        <begin position="237"/>
        <end position="255"/>
    </location>
</feature>
<name>A0A1L7D6X1_9CORY</name>
<keyword evidence="5" id="KW-0997">Cell inner membrane</keyword>
<feature type="transmembrane region" description="Helical" evidence="10">
    <location>
        <begin position="18"/>
        <end position="37"/>
    </location>
</feature>
<feature type="transmembrane region" description="Helical" evidence="10">
    <location>
        <begin position="153"/>
        <end position="174"/>
    </location>
</feature>
<evidence type="ECO:0000256" key="7">
    <source>
        <dbReference type="ARBA" id="ARBA00022970"/>
    </source>
</evidence>
<dbReference type="GO" id="GO:0055085">
    <property type="term" value="P:transmembrane transport"/>
    <property type="evidence" value="ECO:0007669"/>
    <property type="project" value="InterPro"/>
</dbReference>
<keyword evidence="4" id="KW-1003">Cell membrane</keyword>
<evidence type="ECO:0000256" key="4">
    <source>
        <dbReference type="ARBA" id="ARBA00022475"/>
    </source>
</evidence>
<feature type="transmembrane region" description="Helical" evidence="10">
    <location>
        <begin position="397"/>
        <end position="416"/>
    </location>
</feature>
<evidence type="ECO:0000256" key="10">
    <source>
        <dbReference type="SAM" id="Phobius"/>
    </source>
</evidence>
<evidence type="ECO:0000313" key="12">
    <source>
        <dbReference type="EMBL" id="APT93817.1"/>
    </source>
</evidence>
<dbReference type="AlphaFoldDB" id="A0A1L7D6X1"/>
<feature type="transmembrane region" description="Helical" evidence="10">
    <location>
        <begin position="356"/>
        <end position="376"/>
    </location>
</feature>